<dbReference type="PANTHER" id="PTHR35526:SF3">
    <property type="entry name" value="ANTI-SIGMA-F FACTOR RSBW"/>
    <property type="match status" value="1"/>
</dbReference>
<accession>A0ABP6P601</accession>
<dbReference type="Gene3D" id="3.30.565.10">
    <property type="entry name" value="Histidine kinase-like ATPase, C-terminal domain"/>
    <property type="match status" value="1"/>
</dbReference>
<evidence type="ECO:0000313" key="5">
    <source>
        <dbReference type="Proteomes" id="UP001499924"/>
    </source>
</evidence>
<protein>
    <recommendedName>
        <fullName evidence="3">Histidine kinase/HSP90-like ATPase domain-containing protein</fullName>
    </recommendedName>
</protein>
<dbReference type="SMART" id="SM00387">
    <property type="entry name" value="HATPase_c"/>
    <property type="match status" value="1"/>
</dbReference>
<name>A0ABP6P601_9ACTN</name>
<dbReference type="Proteomes" id="UP001499924">
    <property type="component" value="Unassembled WGS sequence"/>
</dbReference>
<evidence type="ECO:0000259" key="3">
    <source>
        <dbReference type="SMART" id="SM00387"/>
    </source>
</evidence>
<dbReference type="CDD" id="cd16936">
    <property type="entry name" value="HATPase_RsbW-like"/>
    <property type="match status" value="1"/>
</dbReference>
<reference evidence="5" key="1">
    <citation type="journal article" date="2019" name="Int. J. Syst. Evol. Microbiol.">
        <title>The Global Catalogue of Microorganisms (GCM) 10K type strain sequencing project: providing services to taxonomists for standard genome sequencing and annotation.</title>
        <authorList>
            <consortium name="The Broad Institute Genomics Platform"/>
            <consortium name="The Broad Institute Genome Sequencing Center for Infectious Disease"/>
            <person name="Wu L."/>
            <person name="Ma J."/>
        </authorList>
    </citation>
    <scope>NUCLEOTIDE SEQUENCE [LARGE SCALE GENOMIC DNA]</scope>
    <source>
        <strain evidence="5">JCM 15614</strain>
    </source>
</reference>
<dbReference type="Pfam" id="PF13581">
    <property type="entry name" value="HATPase_c_2"/>
    <property type="match status" value="1"/>
</dbReference>
<feature type="domain" description="Histidine kinase/HSP90-like ATPase" evidence="3">
    <location>
        <begin position="55"/>
        <end position="151"/>
    </location>
</feature>
<comment type="caution">
    <text evidence="4">The sequence shown here is derived from an EMBL/GenBank/DDBJ whole genome shotgun (WGS) entry which is preliminary data.</text>
</comment>
<sequence length="171" mass="18311">MSEALWADRLRPGTEAGLPPTWTVRPATAAELTALRVRLRETLRDGGRPAAATDEEVEWLLLAFEELASNALRHGRPPVQVTLRTGADGWLLEVTDAAPDQPPAAAIGRDPAGGGLGLHLVARVASEHGWTVRGSRKQVWARIRFTAAATDPSVPPPRSGGSPRDRTPQGR</sequence>
<dbReference type="InterPro" id="IPR036890">
    <property type="entry name" value="HATPase_C_sf"/>
</dbReference>
<keyword evidence="5" id="KW-1185">Reference proteome</keyword>
<dbReference type="RefSeq" id="WP_344688510.1">
    <property type="nucleotide sequence ID" value="NZ_BAAAVV010000003.1"/>
</dbReference>
<keyword evidence="1" id="KW-0418">Kinase</keyword>
<feature type="region of interest" description="Disordered" evidence="2">
    <location>
        <begin position="147"/>
        <end position="171"/>
    </location>
</feature>
<proteinExistence type="predicted"/>
<dbReference type="InterPro" id="IPR050267">
    <property type="entry name" value="Anti-sigma-factor_SerPK"/>
</dbReference>
<dbReference type="InterPro" id="IPR003594">
    <property type="entry name" value="HATPase_dom"/>
</dbReference>
<evidence type="ECO:0000313" key="4">
    <source>
        <dbReference type="EMBL" id="GAA3166197.1"/>
    </source>
</evidence>
<organism evidence="4 5">
    <name type="scientific">Blastococcus jejuensis</name>
    <dbReference type="NCBI Taxonomy" id="351224"/>
    <lineage>
        <taxon>Bacteria</taxon>
        <taxon>Bacillati</taxon>
        <taxon>Actinomycetota</taxon>
        <taxon>Actinomycetes</taxon>
        <taxon>Geodermatophilales</taxon>
        <taxon>Geodermatophilaceae</taxon>
        <taxon>Blastococcus</taxon>
    </lineage>
</organism>
<dbReference type="EMBL" id="BAAAVV010000003">
    <property type="protein sequence ID" value="GAA3166197.1"/>
    <property type="molecule type" value="Genomic_DNA"/>
</dbReference>
<keyword evidence="1" id="KW-0808">Transferase</keyword>
<dbReference type="SUPFAM" id="SSF55874">
    <property type="entry name" value="ATPase domain of HSP90 chaperone/DNA topoisomerase II/histidine kinase"/>
    <property type="match status" value="1"/>
</dbReference>
<gene>
    <name evidence="4" type="ORF">GCM10010531_18480</name>
</gene>
<evidence type="ECO:0000256" key="1">
    <source>
        <dbReference type="ARBA" id="ARBA00022527"/>
    </source>
</evidence>
<dbReference type="PANTHER" id="PTHR35526">
    <property type="entry name" value="ANTI-SIGMA-F FACTOR RSBW-RELATED"/>
    <property type="match status" value="1"/>
</dbReference>
<keyword evidence="1" id="KW-0723">Serine/threonine-protein kinase</keyword>
<evidence type="ECO:0000256" key="2">
    <source>
        <dbReference type="SAM" id="MobiDB-lite"/>
    </source>
</evidence>